<reference evidence="3" key="1">
    <citation type="submission" date="2020-05" db="EMBL/GenBank/DDBJ databases">
        <authorList>
            <person name="Chiriac C."/>
            <person name="Salcher M."/>
            <person name="Ghai R."/>
            <person name="Kavagutti S V."/>
        </authorList>
    </citation>
    <scope>NUCLEOTIDE SEQUENCE</scope>
</reference>
<proteinExistence type="predicted"/>
<gene>
    <name evidence="2" type="ORF">UFOPK2656_03517</name>
    <name evidence="3" type="ORF">UFOPK3099_02625</name>
    <name evidence="4" type="ORF">UFOPK3267_00892</name>
    <name evidence="5" type="ORF">UFOPK3651_01640</name>
    <name evidence="6" type="ORF">UFOPK3931_02306</name>
    <name evidence="1" type="ORF">UFOPK4189_03433</name>
</gene>
<dbReference type="EMBL" id="CAFBMT010000008">
    <property type="protein sequence ID" value="CAB4933539.1"/>
    <property type="molecule type" value="Genomic_DNA"/>
</dbReference>
<dbReference type="EMBL" id="CAFBIY010000036">
    <property type="protein sequence ID" value="CAB4849311.1"/>
    <property type="molecule type" value="Genomic_DNA"/>
</dbReference>
<evidence type="ECO:0000313" key="1">
    <source>
        <dbReference type="EMBL" id="CAB4365691.1"/>
    </source>
</evidence>
<dbReference type="EMBL" id="CAESGF010000041">
    <property type="protein sequence ID" value="CAB4365691.1"/>
    <property type="molecule type" value="Genomic_DNA"/>
</dbReference>
<organism evidence="3">
    <name type="scientific">freshwater metagenome</name>
    <dbReference type="NCBI Taxonomy" id="449393"/>
    <lineage>
        <taxon>unclassified sequences</taxon>
        <taxon>metagenomes</taxon>
        <taxon>ecological metagenomes</taxon>
    </lineage>
</organism>
<dbReference type="EMBL" id="CAFBOL010000076">
    <property type="protein sequence ID" value="CAB5003238.1"/>
    <property type="molecule type" value="Genomic_DNA"/>
</dbReference>
<evidence type="ECO:0000313" key="3">
    <source>
        <dbReference type="EMBL" id="CAB4834921.1"/>
    </source>
</evidence>
<evidence type="ECO:0000313" key="6">
    <source>
        <dbReference type="EMBL" id="CAB5003238.1"/>
    </source>
</evidence>
<evidence type="ECO:0000313" key="4">
    <source>
        <dbReference type="EMBL" id="CAB4849311.1"/>
    </source>
</evidence>
<sequence length="61" mass="6851">MVPGVSLVPPLWLILGTRRRRQIDELIGVVSDVWSDATPLVFLDYLRDLATGDSVVRTFPK</sequence>
<dbReference type="EMBL" id="CAEZYF010000042">
    <property type="protein sequence ID" value="CAB4750587.1"/>
    <property type="molecule type" value="Genomic_DNA"/>
</dbReference>
<dbReference type="AlphaFoldDB" id="A0A6J7APP5"/>
<evidence type="ECO:0000313" key="5">
    <source>
        <dbReference type="EMBL" id="CAB4933539.1"/>
    </source>
</evidence>
<protein>
    <submittedName>
        <fullName evidence="3">Unannotated protein</fullName>
    </submittedName>
</protein>
<name>A0A6J7APP5_9ZZZZ</name>
<evidence type="ECO:0000313" key="2">
    <source>
        <dbReference type="EMBL" id="CAB4750587.1"/>
    </source>
</evidence>
<dbReference type="EMBL" id="CAFAAV010000278">
    <property type="protein sequence ID" value="CAB4834921.1"/>
    <property type="molecule type" value="Genomic_DNA"/>
</dbReference>
<accession>A0A6J7APP5</accession>